<evidence type="ECO:0000313" key="3">
    <source>
        <dbReference type="Proteomes" id="UP000315891"/>
    </source>
</evidence>
<protein>
    <recommendedName>
        <fullName evidence="4">Secreted protein</fullName>
    </recommendedName>
</protein>
<feature type="signal peptide" evidence="1">
    <location>
        <begin position="1"/>
        <end position="36"/>
    </location>
</feature>
<sequence>MNTMFSTRFSTSVARALAAIAGATALWANPSPQAHAAVPVPTPQPIMTINQLLAQAIPDECFNGLGVDYPAMNSDGTCSQGQPKTNQSYIWGLTEESGKLWFGTLANAGCILDGVGGGQPTNRDGILACEFGQSQYARTFPSIPDSLGDWRPPRVYSYDLATGELVDHTVLTPLLKNTLGFRGAGSIDNIAFLGGPSLNHSSVNIFAFQADTGQSMGSCALTGYDYIRGWQTVDGVLYVGVGTADHGAVLRWNGGLGGNLCSSFTEVGKLTADVANITLYVDGQGKDRLAVSTVPIRTPSGGSGAGTGVWISPVIPAGGLTNANLNSWRQIWSPSQYDPDPIVARFGYAGGAVQYYDGWLYWGTIHLQSSKAFSVHQTCTLPTCFGVPANPQELQALRDGVYRSTSFWRGRNLENPNTREVQLLYGESELPAGTAPKTFTMTPTGWTPLYGPSGFGNRGNEYTWQMTVFNGHLFVGTYDASVLQGAGAAAQYGADLWRFDSSDAPAVNENYSGLGDTYNYGIRALYPLDDGSGVIAGMTNPFNLRSGGGWELRLLQEGSPAVKQRKTRR</sequence>
<evidence type="ECO:0000313" key="2">
    <source>
        <dbReference type="EMBL" id="QDQ72511.1"/>
    </source>
</evidence>
<proteinExistence type="predicted"/>
<keyword evidence="3" id="KW-1185">Reference proteome</keyword>
<evidence type="ECO:0008006" key="4">
    <source>
        <dbReference type="Google" id="ProtNLM"/>
    </source>
</evidence>
<dbReference type="Proteomes" id="UP000315891">
    <property type="component" value="Chromosome"/>
</dbReference>
<organism evidence="2 3">
    <name type="scientific">Pseudoluteimonas lycopersici</name>
    <dbReference type="NCBI Taxonomy" id="1324796"/>
    <lineage>
        <taxon>Bacteria</taxon>
        <taxon>Pseudomonadati</taxon>
        <taxon>Pseudomonadota</taxon>
        <taxon>Gammaproteobacteria</taxon>
        <taxon>Lysobacterales</taxon>
        <taxon>Lysobacteraceae</taxon>
        <taxon>Pseudoluteimonas</taxon>
    </lineage>
</organism>
<dbReference type="AlphaFoldDB" id="A0A516V1V3"/>
<keyword evidence="1" id="KW-0732">Signal</keyword>
<gene>
    <name evidence="2" type="ORF">FNZ56_00720</name>
</gene>
<reference evidence="2 3" key="1">
    <citation type="submission" date="2019-07" db="EMBL/GenBank/DDBJ databases">
        <title>Lysobacter weifangensis sp. nov., isolated from bensulfuron-methyl contaminated farmland soil.</title>
        <authorList>
            <person name="Zhao H."/>
        </authorList>
    </citation>
    <scope>NUCLEOTIDE SEQUENCE [LARGE SCALE GENOMIC DNA]</scope>
    <source>
        <strain evidence="2 3">CC-Bw-6</strain>
    </source>
</reference>
<dbReference type="RefSeq" id="WP_143878027.1">
    <property type="nucleotide sequence ID" value="NZ_BAABLZ010000002.1"/>
</dbReference>
<evidence type="ECO:0000256" key="1">
    <source>
        <dbReference type="SAM" id="SignalP"/>
    </source>
</evidence>
<feature type="chain" id="PRO_5021884811" description="Secreted protein" evidence="1">
    <location>
        <begin position="37"/>
        <end position="569"/>
    </location>
</feature>
<dbReference type="OrthoDB" id="6247680at2"/>
<name>A0A516V1V3_9GAMM</name>
<accession>A0A516V1V3</accession>
<dbReference type="EMBL" id="CP041742">
    <property type="protein sequence ID" value="QDQ72511.1"/>
    <property type="molecule type" value="Genomic_DNA"/>
</dbReference>